<gene>
    <name evidence="2" type="ORF">EJN92_05300</name>
</gene>
<name>A0A3Q9BPB9_9BURK</name>
<dbReference type="AlphaFoldDB" id="A0A3Q9BPB9"/>
<protein>
    <submittedName>
        <fullName evidence="2">Uncharacterized protein</fullName>
    </submittedName>
</protein>
<reference evidence="2 3" key="1">
    <citation type="journal article" date="2011" name="Int. J. Syst. Evol. Microbiol.">
        <title>Description of Undibacterium oligocarboniphilum sp. nov., isolated from purified water, and Undibacterium pigrum strain CCUG 49012 as the type strain of Undibacterium parvum sp. nov., and emended descriptions of the genus Undibacterium and the species Undibacterium pigrum.</title>
        <authorList>
            <person name="Eder W."/>
            <person name="Wanner G."/>
            <person name="Ludwig W."/>
            <person name="Busse H.J."/>
            <person name="Ziemke-Kageler F."/>
            <person name="Lang E."/>
        </authorList>
    </citation>
    <scope>NUCLEOTIDE SEQUENCE [LARGE SCALE GENOMIC DNA]</scope>
    <source>
        <strain evidence="2 3">DSM 23061</strain>
    </source>
</reference>
<sequence>MCVLAIRAILARLASLAVSLEWNHAFSQNWALLANLEIKQLLANLGGSPLSKNKTNLTLTAGINYNF</sequence>
<feature type="signal peptide" evidence="1">
    <location>
        <begin position="1"/>
        <end position="17"/>
    </location>
</feature>
<organism evidence="2 3">
    <name type="scientific">Undibacterium parvum</name>
    <dbReference type="NCBI Taxonomy" id="401471"/>
    <lineage>
        <taxon>Bacteria</taxon>
        <taxon>Pseudomonadati</taxon>
        <taxon>Pseudomonadota</taxon>
        <taxon>Betaproteobacteria</taxon>
        <taxon>Burkholderiales</taxon>
        <taxon>Oxalobacteraceae</taxon>
        <taxon>Undibacterium</taxon>
    </lineage>
</organism>
<dbReference type="Pfam" id="PF06629">
    <property type="entry name" value="MipA"/>
    <property type="match status" value="1"/>
</dbReference>
<feature type="chain" id="PRO_5018687044" evidence="1">
    <location>
        <begin position="18"/>
        <end position="67"/>
    </location>
</feature>
<evidence type="ECO:0000313" key="3">
    <source>
        <dbReference type="Proteomes" id="UP000275663"/>
    </source>
</evidence>
<evidence type="ECO:0000313" key="2">
    <source>
        <dbReference type="EMBL" id="AZP11465.1"/>
    </source>
</evidence>
<dbReference type="Proteomes" id="UP000275663">
    <property type="component" value="Chromosome"/>
</dbReference>
<dbReference type="KEGG" id="upv:EJN92_05300"/>
<evidence type="ECO:0000256" key="1">
    <source>
        <dbReference type="SAM" id="SignalP"/>
    </source>
</evidence>
<dbReference type="InterPro" id="IPR010583">
    <property type="entry name" value="MipA"/>
</dbReference>
<accession>A0A3Q9BPB9</accession>
<dbReference type="EMBL" id="CP034464">
    <property type="protein sequence ID" value="AZP11465.1"/>
    <property type="molecule type" value="Genomic_DNA"/>
</dbReference>
<keyword evidence="3" id="KW-1185">Reference proteome</keyword>
<keyword evidence="1" id="KW-0732">Signal</keyword>
<proteinExistence type="predicted"/>